<protein>
    <recommendedName>
        <fullName evidence="11">Serine racemase</fullName>
        <ecNumber evidence="9">4.3.1.18</ecNumber>
        <ecNumber evidence="10">5.1.1.18</ecNumber>
    </recommendedName>
    <alternativeName>
        <fullName evidence="12">D-serine dehydratase</fullName>
    </alternativeName>
</protein>
<comment type="cofactor">
    <cofactor evidence="4">
        <name>Mg(2+)</name>
        <dbReference type="ChEBI" id="CHEBI:18420"/>
    </cofactor>
</comment>
<dbReference type="Proteomes" id="UP001465755">
    <property type="component" value="Unassembled WGS sequence"/>
</dbReference>
<keyword evidence="8" id="KW-0456">Lyase</keyword>
<evidence type="ECO:0000256" key="2">
    <source>
        <dbReference type="ARBA" id="ARBA00001933"/>
    </source>
</evidence>
<sequence>MANSADLDSLAIELEDVQQAAERIRQYAHVTPVLTCDTLDRLAGRQLYLKCENLQKTGAFKFRGACNAVQSLSEEEASRGVITHSSGNHAGALASAAAARCIKAYIVVPEGTPQCKLDAIAGYGAQLEICAPGIEAREAACRRLQQATGAVFIPPYNYAPVMAGQGTVALELLKQVQGLDAIIVCVSGGGLISGIATAAKGLNPDITILAAEPSGRNDAADVAAALQAGHLVEIDPPDTIADGLKARMGTLTWPVIRQRVDGAIVVSEEDIVNAMQLCYERAKVVVEPSGAAALAAALNPSFQQDPRWQHLRRVGIILSGGNADLAGKGLWASFLRR</sequence>
<organism evidence="14 15">
    <name type="scientific">Symbiochloris irregularis</name>
    <dbReference type="NCBI Taxonomy" id="706552"/>
    <lineage>
        <taxon>Eukaryota</taxon>
        <taxon>Viridiplantae</taxon>
        <taxon>Chlorophyta</taxon>
        <taxon>core chlorophytes</taxon>
        <taxon>Trebouxiophyceae</taxon>
        <taxon>Trebouxiales</taxon>
        <taxon>Trebouxiaceae</taxon>
        <taxon>Symbiochloris</taxon>
    </lineage>
</organism>
<dbReference type="PROSITE" id="PS00165">
    <property type="entry name" value="DEHYDRATASE_SER_THR"/>
    <property type="match status" value="1"/>
</dbReference>
<evidence type="ECO:0000256" key="9">
    <source>
        <dbReference type="ARBA" id="ARBA00066349"/>
    </source>
</evidence>
<dbReference type="InterPro" id="IPR036052">
    <property type="entry name" value="TrpB-like_PALP_sf"/>
</dbReference>
<evidence type="ECO:0000313" key="15">
    <source>
        <dbReference type="Proteomes" id="UP001465755"/>
    </source>
</evidence>
<name>A0AAW1NWP2_9CHLO</name>
<evidence type="ECO:0000259" key="13">
    <source>
        <dbReference type="Pfam" id="PF00291"/>
    </source>
</evidence>
<dbReference type="GO" id="GO:0070179">
    <property type="term" value="P:D-serine biosynthetic process"/>
    <property type="evidence" value="ECO:0007669"/>
    <property type="project" value="TreeGrafter"/>
</dbReference>
<evidence type="ECO:0000256" key="10">
    <source>
        <dbReference type="ARBA" id="ARBA00066592"/>
    </source>
</evidence>
<keyword evidence="15" id="KW-1185">Reference proteome</keyword>
<dbReference type="PANTHER" id="PTHR43050">
    <property type="entry name" value="SERINE / THREONINE RACEMASE FAMILY MEMBER"/>
    <property type="match status" value="1"/>
</dbReference>
<dbReference type="FunFam" id="3.40.50.1100:FF:000007">
    <property type="entry name" value="L-threonine dehydratase catabolic TdcB"/>
    <property type="match status" value="1"/>
</dbReference>
<keyword evidence="7" id="KW-0663">Pyridoxal phosphate</keyword>
<dbReference type="InterPro" id="IPR001926">
    <property type="entry name" value="TrpB-like_PALP"/>
</dbReference>
<evidence type="ECO:0000256" key="3">
    <source>
        <dbReference type="ARBA" id="ARBA00001936"/>
    </source>
</evidence>
<dbReference type="GO" id="GO:0005524">
    <property type="term" value="F:ATP binding"/>
    <property type="evidence" value="ECO:0007669"/>
    <property type="project" value="TreeGrafter"/>
</dbReference>
<dbReference type="Gene3D" id="3.40.50.1100">
    <property type="match status" value="2"/>
</dbReference>
<dbReference type="Pfam" id="PF00291">
    <property type="entry name" value="PALP"/>
    <property type="match status" value="1"/>
</dbReference>
<keyword evidence="6" id="KW-0460">Magnesium</keyword>
<comment type="cofactor">
    <cofactor evidence="2">
        <name>pyridoxal 5'-phosphate</name>
        <dbReference type="ChEBI" id="CHEBI:597326"/>
    </cofactor>
</comment>
<dbReference type="GO" id="GO:0000287">
    <property type="term" value="F:magnesium ion binding"/>
    <property type="evidence" value="ECO:0007669"/>
    <property type="project" value="TreeGrafter"/>
</dbReference>
<accession>A0AAW1NWP2</accession>
<comment type="cofactor">
    <cofactor evidence="1">
        <name>Ca(2+)</name>
        <dbReference type="ChEBI" id="CHEBI:29108"/>
    </cofactor>
</comment>
<evidence type="ECO:0000256" key="5">
    <source>
        <dbReference type="ARBA" id="ARBA00010869"/>
    </source>
</evidence>
<dbReference type="GO" id="GO:0030378">
    <property type="term" value="F:serine racemase activity"/>
    <property type="evidence" value="ECO:0007669"/>
    <property type="project" value="UniProtKB-EC"/>
</dbReference>
<dbReference type="EC" id="4.3.1.18" evidence="9"/>
<comment type="similarity">
    <text evidence="5">Belongs to the serine/threonine dehydratase family.</text>
</comment>
<dbReference type="AlphaFoldDB" id="A0AAW1NWP2"/>
<evidence type="ECO:0000256" key="4">
    <source>
        <dbReference type="ARBA" id="ARBA00001946"/>
    </source>
</evidence>
<dbReference type="EC" id="5.1.1.18" evidence="10"/>
<evidence type="ECO:0000256" key="7">
    <source>
        <dbReference type="ARBA" id="ARBA00022898"/>
    </source>
</evidence>
<evidence type="ECO:0000256" key="1">
    <source>
        <dbReference type="ARBA" id="ARBA00001913"/>
    </source>
</evidence>
<comment type="cofactor">
    <cofactor evidence="3">
        <name>Mn(2+)</name>
        <dbReference type="ChEBI" id="CHEBI:29035"/>
    </cofactor>
</comment>
<dbReference type="GO" id="GO:0018114">
    <property type="term" value="F:threonine racemase activity"/>
    <property type="evidence" value="ECO:0007669"/>
    <property type="project" value="TreeGrafter"/>
</dbReference>
<feature type="domain" description="Tryptophan synthase beta chain-like PALP" evidence="13">
    <location>
        <begin position="26"/>
        <end position="320"/>
    </location>
</feature>
<comment type="caution">
    <text evidence="14">The sequence shown here is derived from an EMBL/GenBank/DDBJ whole genome shotgun (WGS) entry which is preliminary data.</text>
</comment>
<dbReference type="PANTHER" id="PTHR43050:SF1">
    <property type="entry name" value="SERINE RACEMASE"/>
    <property type="match status" value="1"/>
</dbReference>
<evidence type="ECO:0000256" key="12">
    <source>
        <dbReference type="ARBA" id="ARBA00081761"/>
    </source>
</evidence>
<evidence type="ECO:0000256" key="6">
    <source>
        <dbReference type="ARBA" id="ARBA00022842"/>
    </source>
</evidence>
<evidence type="ECO:0000256" key="11">
    <source>
        <dbReference type="ARBA" id="ARBA00070760"/>
    </source>
</evidence>
<dbReference type="InterPro" id="IPR000634">
    <property type="entry name" value="Ser/Thr_deHydtase_PyrdxlP-BS"/>
</dbReference>
<evidence type="ECO:0000313" key="14">
    <source>
        <dbReference type="EMBL" id="KAK9797422.1"/>
    </source>
</evidence>
<dbReference type="SUPFAM" id="SSF53686">
    <property type="entry name" value="Tryptophan synthase beta subunit-like PLP-dependent enzymes"/>
    <property type="match status" value="1"/>
</dbReference>
<proteinExistence type="inferred from homology"/>
<dbReference type="GO" id="GO:0008721">
    <property type="term" value="F:D-serine ammonia-lyase activity"/>
    <property type="evidence" value="ECO:0007669"/>
    <property type="project" value="UniProtKB-EC"/>
</dbReference>
<reference evidence="14 15" key="1">
    <citation type="journal article" date="2024" name="Nat. Commun.">
        <title>Phylogenomics reveals the evolutionary origins of lichenization in chlorophyte algae.</title>
        <authorList>
            <person name="Puginier C."/>
            <person name="Libourel C."/>
            <person name="Otte J."/>
            <person name="Skaloud P."/>
            <person name="Haon M."/>
            <person name="Grisel S."/>
            <person name="Petersen M."/>
            <person name="Berrin J.G."/>
            <person name="Delaux P.M."/>
            <person name="Dal Grande F."/>
            <person name="Keller J."/>
        </authorList>
    </citation>
    <scope>NUCLEOTIDE SEQUENCE [LARGE SCALE GENOMIC DNA]</scope>
    <source>
        <strain evidence="14 15">SAG 2036</strain>
    </source>
</reference>
<dbReference type="GO" id="GO:0003941">
    <property type="term" value="F:L-serine ammonia-lyase activity"/>
    <property type="evidence" value="ECO:0007669"/>
    <property type="project" value="TreeGrafter"/>
</dbReference>
<dbReference type="CDD" id="cd01562">
    <property type="entry name" value="Thr-dehyd"/>
    <property type="match status" value="1"/>
</dbReference>
<dbReference type="GO" id="GO:0030170">
    <property type="term" value="F:pyridoxal phosphate binding"/>
    <property type="evidence" value="ECO:0007669"/>
    <property type="project" value="InterPro"/>
</dbReference>
<dbReference type="EMBL" id="JALJOQ010000107">
    <property type="protein sequence ID" value="KAK9797422.1"/>
    <property type="molecule type" value="Genomic_DNA"/>
</dbReference>
<gene>
    <name evidence="14" type="ORF">WJX73_010929</name>
</gene>
<evidence type="ECO:0000256" key="8">
    <source>
        <dbReference type="ARBA" id="ARBA00023239"/>
    </source>
</evidence>